<dbReference type="Gene3D" id="3.30.565.10">
    <property type="entry name" value="Histidine kinase-like ATPase, C-terminal domain"/>
    <property type="match status" value="1"/>
</dbReference>
<dbReference type="Gene3D" id="1.10.287.130">
    <property type="match status" value="1"/>
</dbReference>
<dbReference type="InterPro" id="IPR036890">
    <property type="entry name" value="HATPase_C_sf"/>
</dbReference>
<dbReference type="CDD" id="cd00082">
    <property type="entry name" value="HisKA"/>
    <property type="match status" value="1"/>
</dbReference>
<keyword evidence="6 10" id="KW-0418">Kinase</keyword>
<dbReference type="InterPro" id="IPR003594">
    <property type="entry name" value="HATPase_dom"/>
</dbReference>
<dbReference type="SMART" id="SM00388">
    <property type="entry name" value="HisKA"/>
    <property type="match status" value="1"/>
</dbReference>
<keyword evidence="3" id="KW-0597">Phosphoprotein</keyword>
<accession>A0AAU8FHV9</accession>
<dbReference type="EMBL" id="CP159289">
    <property type="protein sequence ID" value="XCH23319.1"/>
    <property type="molecule type" value="Genomic_DNA"/>
</dbReference>
<keyword evidence="5 8" id="KW-0812">Transmembrane</keyword>
<dbReference type="PROSITE" id="PS50109">
    <property type="entry name" value="HIS_KIN"/>
    <property type="match status" value="1"/>
</dbReference>
<dbReference type="GO" id="GO:0005886">
    <property type="term" value="C:plasma membrane"/>
    <property type="evidence" value="ECO:0007669"/>
    <property type="project" value="TreeGrafter"/>
</dbReference>
<comment type="catalytic activity">
    <reaction evidence="1">
        <text>ATP + protein L-histidine = ADP + protein N-phospho-L-histidine.</text>
        <dbReference type="EC" id="2.7.13.3"/>
    </reaction>
</comment>
<sequence length="417" mass="47875">MKLLERILKYQIITSLCVLTLGAILFYFSVNYLINQEVNKELMHSRTKVSWQLRHIDELPVYILQLGDSLQLEPVRSPGHTVLVERKLFNQFENEYQPYRQLIFYERVEGTWYRVTISKLLAQRRQLLEAVVMTVTFIVALLLISLLILNSWLSRRLWRPFYKTLRALDSYQLEKHEVLTFSRQHTIEFEQLNQSVTQFTDRLAATYQNLKEFTENASHEIQTPLAVILSKIEGLFQDESLKESQLVALSEISEAANRLARLNQALLLLTKIENRQFLAGTEPIDLAPIINRKLRDLEDLIEQRGITVKTSAEATGPVMHPALAEVLVNNLLTNAIRYNIQGGTIEVTLTAGKLIVRNTGTPIHIDPELLFERFRKEGTHSASLGLGLALAKTICQVNGQTLTYKTDGPWHILTVDW</sequence>
<dbReference type="SMART" id="SM00387">
    <property type="entry name" value="HATPase_c"/>
    <property type="match status" value="1"/>
</dbReference>
<evidence type="ECO:0000256" key="5">
    <source>
        <dbReference type="ARBA" id="ARBA00022692"/>
    </source>
</evidence>
<dbReference type="PANTHER" id="PTHR45436">
    <property type="entry name" value="SENSOR HISTIDINE KINASE YKOH"/>
    <property type="match status" value="1"/>
</dbReference>
<evidence type="ECO:0000256" key="6">
    <source>
        <dbReference type="ARBA" id="ARBA00022777"/>
    </source>
</evidence>
<organism evidence="10">
    <name type="scientific">Dyadobacter sp. 676</name>
    <dbReference type="NCBI Taxonomy" id="3088362"/>
    <lineage>
        <taxon>Bacteria</taxon>
        <taxon>Pseudomonadati</taxon>
        <taxon>Bacteroidota</taxon>
        <taxon>Cytophagia</taxon>
        <taxon>Cytophagales</taxon>
        <taxon>Spirosomataceae</taxon>
        <taxon>Dyadobacter</taxon>
    </lineage>
</organism>
<keyword evidence="8" id="KW-0472">Membrane</keyword>
<evidence type="ECO:0000256" key="1">
    <source>
        <dbReference type="ARBA" id="ARBA00000085"/>
    </source>
</evidence>
<dbReference type="SUPFAM" id="SSF55874">
    <property type="entry name" value="ATPase domain of HSP90 chaperone/DNA topoisomerase II/histidine kinase"/>
    <property type="match status" value="1"/>
</dbReference>
<dbReference type="SUPFAM" id="SSF47384">
    <property type="entry name" value="Homodimeric domain of signal transducing histidine kinase"/>
    <property type="match status" value="1"/>
</dbReference>
<evidence type="ECO:0000256" key="3">
    <source>
        <dbReference type="ARBA" id="ARBA00022553"/>
    </source>
</evidence>
<dbReference type="InterPro" id="IPR005467">
    <property type="entry name" value="His_kinase_dom"/>
</dbReference>
<dbReference type="Pfam" id="PF02518">
    <property type="entry name" value="HATPase_c"/>
    <property type="match status" value="1"/>
</dbReference>
<feature type="domain" description="Histidine kinase" evidence="9">
    <location>
        <begin position="216"/>
        <end position="407"/>
    </location>
</feature>
<evidence type="ECO:0000256" key="8">
    <source>
        <dbReference type="SAM" id="Phobius"/>
    </source>
</evidence>
<dbReference type="InterPro" id="IPR050428">
    <property type="entry name" value="TCS_sensor_his_kinase"/>
</dbReference>
<evidence type="ECO:0000313" key="10">
    <source>
        <dbReference type="EMBL" id="XCH23319.1"/>
    </source>
</evidence>
<feature type="transmembrane region" description="Helical" evidence="8">
    <location>
        <begin position="130"/>
        <end position="153"/>
    </location>
</feature>
<dbReference type="PANTHER" id="PTHR45436:SF5">
    <property type="entry name" value="SENSOR HISTIDINE KINASE TRCS"/>
    <property type="match status" value="1"/>
</dbReference>
<name>A0AAU8FHV9_9BACT</name>
<dbReference type="EC" id="2.7.13.3" evidence="2"/>
<dbReference type="GO" id="GO:0000155">
    <property type="term" value="F:phosphorelay sensor kinase activity"/>
    <property type="evidence" value="ECO:0007669"/>
    <property type="project" value="InterPro"/>
</dbReference>
<evidence type="ECO:0000256" key="4">
    <source>
        <dbReference type="ARBA" id="ARBA00022679"/>
    </source>
</evidence>
<proteinExistence type="predicted"/>
<keyword evidence="4" id="KW-0808">Transferase</keyword>
<dbReference type="InterPro" id="IPR003661">
    <property type="entry name" value="HisK_dim/P_dom"/>
</dbReference>
<evidence type="ECO:0000256" key="2">
    <source>
        <dbReference type="ARBA" id="ARBA00012438"/>
    </source>
</evidence>
<dbReference type="Pfam" id="PF00512">
    <property type="entry name" value="HisKA"/>
    <property type="match status" value="1"/>
</dbReference>
<evidence type="ECO:0000259" key="9">
    <source>
        <dbReference type="PROSITE" id="PS50109"/>
    </source>
</evidence>
<protein>
    <recommendedName>
        <fullName evidence="2">histidine kinase</fullName>
        <ecNumber evidence="2">2.7.13.3</ecNumber>
    </recommendedName>
</protein>
<gene>
    <name evidence="10" type="ORF">ABV298_23775</name>
</gene>
<keyword evidence="7 8" id="KW-1133">Transmembrane helix</keyword>
<dbReference type="AlphaFoldDB" id="A0AAU8FHV9"/>
<dbReference type="RefSeq" id="WP_353718645.1">
    <property type="nucleotide sequence ID" value="NZ_CP159289.1"/>
</dbReference>
<dbReference type="InterPro" id="IPR036097">
    <property type="entry name" value="HisK_dim/P_sf"/>
</dbReference>
<feature type="transmembrane region" description="Helical" evidence="8">
    <location>
        <begin position="12"/>
        <end position="34"/>
    </location>
</feature>
<reference evidence="10" key="1">
    <citation type="submission" date="2024-06" db="EMBL/GenBank/DDBJ databases">
        <title>Sequencing and assembly of the genome of Dyadobacter sp. strain 676, a symbiont of Cyamopsis tetragonoloba.</title>
        <authorList>
            <person name="Guro P."/>
            <person name="Sazanova A."/>
            <person name="Kuznetsova I."/>
            <person name="Belimov A."/>
            <person name="Safronova V."/>
        </authorList>
    </citation>
    <scope>NUCLEOTIDE SEQUENCE</scope>
    <source>
        <strain evidence="10">676</strain>
    </source>
</reference>
<evidence type="ECO:0000256" key="7">
    <source>
        <dbReference type="ARBA" id="ARBA00022989"/>
    </source>
</evidence>